<feature type="compositionally biased region" description="Polar residues" evidence="1">
    <location>
        <begin position="77"/>
        <end position="86"/>
    </location>
</feature>
<evidence type="ECO:0000313" key="2">
    <source>
        <dbReference type="EMBL" id="OAL64573.1"/>
    </source>
</evidence>
<evidence type="ECO:0000313" key="3">
    <source>
        <dbReference type="Proteomes" id="UP000243015"/>
    </source>
</evidence>
<feature type="region of interest" description="Disordered" evidence="1">
    <location>
        <begin position="1"/>
        <end position="26"/>
    </location>
</feature>
<gene>
    <name evidence="2" type="ORF">A7C99_4007</name>
</gene>
<dbReference type="EMBL" id="LHPM01000015">
    <property type="protein sequence ID" value="OAL64573.1"/>
    <property type="molecule type" value="Genomic_DNA"/>
</dbReference>
<organism evidence="2 3">
    <name type="scientific">Trichophyton rubrum</name>
    <name type="common">Athlete's foot fungus</name>
    <name type="synonym">Epidermophyton rubrum</name>
    <dbReference type="NCBI Taxonomy" id="5551"/>
    <lineage>
        <taxon>Eukaryota</taxon>
        <taxon>Fungi</taxon>
        <taxon>Dikarya</taxon>
        <taxon>Ascomycota</taxon>
        <taxon>Pezizomycotina</taxon>
        <taxon>Eurotiomycetes</taxon>
        <taxon>Eurotiomycetidae</taxon>
        <taxon>Onygenales</taxon>
        <taxon>Arthrodermataceae</taxon>
        <taxon>Trichophyton</taxon>
    </lineage>
</organism>
<feature type="compositionally biased region" description="Basic and acidic residues" evidence="1">
    <location>
        <begin position="60"/>
        <end position="72"/>
    </location>
</feature>
<reference evidence="2 3" key="1">
    <citation type="submission" date="2016-05" db="EMBL/GenBank/DDBJ databases">
        <title>Genome sequencing of Trichophyton rubrum CMCC(F)T1i isolated from hair.</title>
        <authorList>
            <person name="Zhan P."/>
            <person name="Tao Y."/>
            <person name="Liu W."/>
        </authorList>
    </citation>
    <scope>NUCLEOTIDE SEQUENCE [LARGE SCALE GENOMIC DNA]</scope>
    <source>
        <strain evidence="3">CMCC(F)T1i</strain>
    </source>
</reference>
<proteinExistence type="predicted"/>
<name>A0A178EYW3_TRIRU</name>
<dbReference type="AlphaFoldDB" id="A0A178EYW3"/>
<accession>A0A178EYW3</accession>
<dbReference type="Proteomes" id="UP000243015">
    <property type="component" value="Unassembled WGS sequence"/>
</dbReference>
<sequence length="167" mass="18233">MVVLVGEREEERRGEERRGEKADEAREVEVAEQEVNWAHGVQGLVSTRGSVWRVTKERGRMTLDGSDGRPLSRDGLQATTAGSTGPQGALSPAGLLLGRGGVKLSDAGGVVVLLRDGEEDSDETVRTDEEAACDLTSRRRWRLTAQHRLDVAATTRASDRQATEKRR</sequence>
<feature type="region of interest" description="Disordered" evidence="1">
    <location>
        <begin position="60"/>
        <end position="92"/>
    </location>
</feature>
<protein>
    <submittedName>
        <fullName evidence="2">Uncharacterized protein</fullName>
    </submittedName>
</protein>
<comment type="caution">
    <text evidence="2">The sequence shown here is derived from an EMBL/GenBank/DDBJ whole genome shotgun (WGS) entry which is preliminary data.</text>
</comment>
<evidence type="ECO:0000256" key="1">
    <source>
        <dbReference type="SAM" id="MobiDB-lite"/>
    </source>
</evidence>